<dbReference type="Pfam" id="PF02518">
    <property type="entry name" value="HATPase_c"/>
    <property type="match status" value="1"/>
</dbReference>
<keyword evidence="4" id="KW-1003">Cell membrane</keyword>
<feature type="transmembrane region" description="Helical" evidence="14">
    <location>
        <begin position="12"/>
        <end position="30"/>
    </location>
</feature>
<reference evidence="17 18" key="1">
    <citation type="submission" date="2023-04" db="EMBL/GenBank/DDBJ databases">
        <title>Ectobacillus antri isolated from activated sludge.</title>
        <authorList>
            <person name="Yan P."/>
            <person name="Liu X."/>
        </authorList>
    </citation>
    <scope>NUCLEOTIDE SEQUENCE [LARGE SCALE GENOMIC DNA]</scope>
    <source>
        <strain evidence="17 18">C18H</strain>
    </source>
</reference>
<evidence type="ECO:0000256" key="3">
    <source>
        <dbReference type="ARBA" id="ARBA00012438"/>
    </source>
</evidence>
<evidence type="ECO:0000259" key="16">
    <source>
        <dbReference type="PROSITE" id="PS50885"/>
    </source>
</evidence>
<dbReference type="RefSeq" id="WP_278018341.1">
    <property type="nucleotide sequence ID" value="NZ_JARRRY010000009.1"/>
</dbReference>
<protein>
    <recommendedName>
        <fullName evidence="3">histidine kinase</fullName>
        <ecNumber evidence="3">2.7.13.3</ecNumber>
    </recommendedName>
</protein>
<evidence type="ECO:0000256" key="7">
    <source>
        <dbReference type="ARBA" id="ARBA00022692"/>
    </source>
</evidence>
<gene>
    <name evidence="17" type="ORF">P6P90_07620</name>
</gene>
<dbReference type="PANTHER" id="PTHR45528">
    <property type="entry name" value="SENSOR HISTIDINE KINASE CPXA"/>
    <property type="match status" value="1"/>
</dbReference>
<evidence type="ECO:0000256" key="11">
    <source>
        <dbReference type="ARBA" id="ARBA00022989"/>
    </source>
</evidence>
<dbReference type="InterPro" id="IPR003660">
    <property type="entry name" value="HAMP_dom"/>
</dbReference>
<dbReference type="SUPFAM" id="SSF55874">
    <property type="entry name" value="ATPase domain of HSP90 chaperone/DNA topoisomerase II/histidine kinase"/>
    <property type="match status" value="1"/>
</dbReference>
<keyword evidence="13 14" id="KW-0472">Membrane</keyword>
<evidence type="ECO:0000313" key="17">
    <source>
        <dbReference type="EMBL" id="MDG5753839.1"/>
    </source>
</evidence>
<keyword evidence="9 17" id="KW-0418">Kinase</keyword>
<evidence type="ECO:0000256" key="5">
    <source>
        <dbReference type="ARBA" id="ARBA00022553"/>
    </source>
</evidence>
<dbReference type="InterPro" id="IPR003594">
    <property type="entry name" value="HATPase_dom"/>
</dbReference>
<evidence type="ECO:0000256" key="9">
    <source>
        <dbReference type="ARBA" id="ARBA00022777"/>
    </source>
</evidence>
<evidence type="ECO:0000256" key="14">
    <source>
        <dbReference type="SAM" id="Phobius"/>
    </source>
</evidence>
<comment type="caution">
    <text evidence="17">The sequence shown here is derived from an EMBL/GenBank/DDBJ whole genome shotgun (WGS) entry which is preliminary data.</text>
</comment>
<feature type="transmembrane region" description="Helical" evidence="14">
    <location>
        <begin position="339"/>
        <end position="360"/>
    </location>
</feature>
<dbReference type="Gene3D" id="3.30.565.10">
    <property type="entry name" value="Histidine kinase-like ATPase, C-terminal domain"/>
    <property type="match status" value="1"/>
</dbReference>
<dbReference type="EMBL" id="JARULN010000004">
    <property type="protein sequence ID" value="MDG5753839.1"/>
    <property type="molecule type" value="Genomic_DNA"/>
</dbReference>
<dbReference type="GO" id="GO:0004673">
    <property type="term" value="F:protein histidine kinase activity"/>
    <property type="evidence" value="ECO:0007669"/>
    <property type="project" value="UniProtKB-EC"/>
</dbReference>
<keyword evidence="11 14" id="KW-1133">Transmembrane helix</keyword>
<dbReference type="InterPro" id="IPR005467">
    <property type="entry name" value="His_kinase_dom"/>
</dbReference>
<dbReference type="PROSITE" id="PS51257">
    <property type="entry name" value="PROKAR_LIPOPROTEIN"/>
    <property type="match status" value="1"/>
</dbReference>
<evidence type="ECO:0000256" key="1">
    <source>
        <dbReference type="ARBA" id="ARBA00000085"/>
    </source>
</evidence>
<sequence>MAIKWKSSVKTLIWLLVVGLGCTGTFSLLLDGINFTYKTYFDTPQFEGEKQNYLSVLSELELNYVPKEEAKQQIKVTAEEIHEHRYRYGDLNEQIASITAQYEDKINNSPTPEVAGLYKTERDAKIADITKNFQDDEHVRAKVLKEKEQALDEHYMNLESMQTGYKYYNATFSYFLVNVDTGKVHTNVNVTDYAAAQKLLREQDVLWHETYTSKEPLYFGNKKQVPLENGQFEGIVAVPKWAKKSAPIVDTALYYKTLKQRFFIYTGISVLLLIAGLYTTKFLRPSTFFIALRPYYTKVPFDIRLGAFAFTALLAFVFLMSERPFRYYDIHYMPADRMIFGIFASAFLIAATLPQAWALWKEWREESITTLWQRTWCYHILEFIKKVFFVRSIGMQIVILMGLLFTLGFSAVFVAVESGLIIVYMPFVLLVGVPVFLYILKQTAYFNEVFTAVKEIANGNLRADLPVKGRSPLAALAADINILKNNVSFSQKEQAKSERLKTELITNVSHDLRTPLTSIITYTDLLKSPNLTEDERSAYVEVLDRKSKRLKVLIDDLFEASKMMSGNIELTLEQADIVQLLQQSLAEHDDNISQSTLQFRVTHSENQIFAVVDGQKMWRVFDNLISNILKYSLEYSRVYINITSAGEDVIITFKNVSKYELGGNTEELLERFKRGDTSRHTDGSGLGLAIAKSIVDLHGGELDIELDGDLFKITITLRKSVL</sequence>
<evidence type="ECO:0000313" key="18">
    <source>
        <dbReference type="Proteomes" id="UP001218246"/>
    </source>
</evidence>
<feature type="domain" description="HAMP" evidence="16">
    <location>
        <begin position="451"/>
        <end position="492"/>
    </location>
</feature>
<evidence type="ECO:0000256" key="12">
    <source>
        <dbReference type="ARBA" id="ARBA00023012"/>
    </source>
</evidence>
<keyword evidence="5" id="KW-0597">Phosphoprotein</keyword>
<dbReference type="PANTHER" id="PTHR45528:SF1">
    <property type="entry name" value="SENSOR HISTIDINE KINASE CPXA"/>
    <property type="match status" value="1"/>
</dbReference>
<comment type="catalytic activity">
    <reaction evidence="1">
        <text>ATP + protein L-histidine = ADP + protein N-phospho-L-histidine.</text>
        <dbReference type="EC" id="2.7.13.3"/>
    </reaction>
</comment>
<proteinExistence type="predicted"/>
<feature type="transmembrane region" description="Helical" evidence="14">
    <location>
        <begin position="262"/>
        <end position="280"/>
    </location>
</feature>
<comment type="subcellular location">
    <subcellularLocation>
        <location evidence="2">Cell membrane</location>
        <topology evidence="2">Multi-pass membrane protein</topology>
    </subcellularLocation>
</comment>
<dbReference type="SMART" id="SM00388">
    <property type="entry name" value="HisKA"/>
    <property type="match status" value="1"/>
</dbReference>
<keyword evidence="7 14" id="KW-0812">Transmembrane</keyword>
<dbReference type="Pfam" id="PF00512">
    <property type="entry name" value="HisKA"/>
    <property type="match status" value="1"/>
</dbReference>
<feature type="transmembrane region" description="Helical" evidence="14">
    <location>
        <begin position="421"/>
        <end position="440"/>
    </location>
</feature>
<keyword evidence="10" id="KW-0067">ATP-binding</keyword>
<dbReference type="CDD" id="cd00082">
    <property type="entry name" value="HisKA"/>
    <property type="match status" value="1"/>
</dbReference>
<evidence type="ECO:0000256" key="13">
    <source>
        <dbReference type="ARBA" id="ARBA00023136"/>
    </source>
</evidence>
<dbReference type="EC" id="2.7.13.3" evidence="3"/>
<name>A0ABT6H361_9BACI</name>
<evidence type="ECO:0000256" key="6">
    <source>
        <dbReference type="ARBA" id="ARBA00022679"/>
    </source>
</evidence>
<dbReference type="SMART" id="SM00387">
    <property type="entry name" value="HATPase_c"/>
    <property type="match status" value="1"/>
</dbReference>
<keyword evidence="12" id="KW-0902">Two-component regulatory system</keyword>
<evidence type="ECO:0000256" key="2">
    <source>
        <dbReference type="ARBA" id="ARBA00004651"/>
    </source>
</evidence>
<keyword evidence="6 17" id="KW-0808">Transferase</keyword>
<organism evidence="17 18">
    <name type="scientific">Ectobacillus antri</name>
    <dbReference type="NCBI Taxonomy" id="2486280"/>
    <lineage>
        <taxon>Bacteria</taxon>
        <taxon>Bacillati</taxon>
        <taxon>Bacillota</taxon>
        <taxon>Bacilli</taxon>
        <taxon>Bacillales</taxon>
        <taxon>Bacillaceae</taxon>
        <taxon>Ectobacillus</taxon>
    </lineage>
</organism>
<feature type="domain" description="Histidine kinase" evidence="15">
    <location>
        <begin position="507"/>
        <end position="721"/>
    </location>
</feature>
<feature type="transmembrane region" description="Helical" evidence="14">
    <location>
        <begin position="301"/>
        <end position="319"/>
    </location>
</feature>
<evidence type="ECO:0000259" key="15">
    <source>
        <dbReference type="PROSITE" id="PS50109"/>
    </source>
</evidence>
<keyword evidence="8" id="KW-0547">Nucleotide-binding</keyword>
<dbReference type="InterPro" id="IPR003661">
    <property type="entry name" value="HisK_dim/P_dom"/>
</dbReference>
<dbReference type="PROSITE" id="PS50109">
    <property type="entry name" value="HIS_KIN"/>
    <property type="match status" value="1"/>
</dbReference>
<dbReference type="InterPro" id="IPR036097">
    <property type="entry name" value="HisK_dim/P_sf"/>
</dbReference>
<dbReference type="InterPro" id="IPR050398">
    <property type="entry name" value="HssS/ArlS-like"/>
</dbReference>
<keyword evidence="18" id="KW-1185">Reference proteome</keyword>
<dbReference type="Gene3D" id="1.10.287.130">
    <property type="match status" value="1"/>
</dbReference>
<dbReference type="PROSITE" id="PS50885">
    <property type="entry name" value="HAMP"/>
    <property type="match status" value="1"/>
</dbReference>
<evidence type="ECO:0000256" key="4">
    <source>
        <dbReference type="ARBA" id="ARBA00022475"/>
    </source>
</evidence>
<accession>A0ABT6H361</accession>
<dbReference type="InterPro" id="IPR036890">
    <property type="entry name" value="HATPase_C_sf"/>
</dbReference>
<dbReference type="SUPFAM" id="SSF47384">
    <property type="entry name" value="Homodimeric domain of signal transducing histidine kinase"/>
    <property type="match status" value="1"/>
</dbReference>
<dbReference type="Proteomes" id="UP001218246">
    <property type="component" value="Unassembled WGS sequence"/>
</dbReference>
<evidence type="ECO:0000256" key="10">
    <source>
        <dbReference type="ARBA" id="ARBA00022840"/>
    </source>
</evidence>
<feature type="transmembrane region" description="Helical" evidence="14">
    <location>
        <begin position="393"/>
        <end position="415"/>
    </location>
</feature>
<evidence type="ECO:0000256" key="8">
    <source>
        <dbReference type="ARBA" id="ARBA00022741"/>
    </source>
</evidence>